<dbReference type="AlphaFoldDB" id="A0A2D2AWV5"/>
<gene>
    <name evidence="1" type="ORF">CSW64_08375</name>
</gene>
<evidence type="ECO:0000313" key="2">
    <source>
        <dbReference type="Proteomes" id="UP000228945"/>
    </source>
</evidence>
<dbReference type="Proteomes" id="UP000228945">
    <property type="component" value="Chromosome"/>
</dbReference>
<accession>A0A2D2AWV5</accession>
<reference evidence="1 2" key="1">
    <citation type="submission" date="2017-10" db="EMBL/GenBank/DDBJ databases">
        <title>Genome sequence of Caulobacter mirabilis FWC38.</title>
        <authorList>
            <person name="Fiebig A."/>
            <person name="Crosson S."/>
        </authorList>
    </citation>
    <scope>NUCLEOTIDE SEQUENCE [LARGE SCALE GENOMIC DNA]</scope>
    <source>
        <strain evidence="1 2">FWC 38</strain>
    </source>
</reference>
<protein>
    <submittedName>
        <fullName evidence="1">Uncharacterized protein</fullName>
    </submittedName>
</protein>
<dbReference type="EMBL" id="CP024201">
    <property type="protein sequence ID" value="ATQ42427.1"/>
    <property type="molecule type" value="Genomic_DNA"/>
</dbReference>
<organism evidence="1 2">
    <name type="scientific">Caulobacter mirabilis</name>
    <dbReference type="NCBI Taxonomy" id="69666"/>
    <lineage>
        <taxon>Bacteria</taxon>
        <taxon>Pseudomonadati</taxon>
        <taxon>Pseudomonadota</taxon>
        <taxon>Alphaproteobacteria</taxon>
        <taxon>Caulobacterales</taxon>
        <taxon>Caulobacteraceae</taxon>
        <taxon>Caulobacter</taxon>
    </lineage>
</organism>
<name>A0A2D2AWV5_9CAUL</name>
<proteinExistence type="predicted"/>
<sequence length="208" mass="21173">MKRLAGADVTGWKAIGLGVFTLLLCAATPGARAAEHSELFEMFEAVCLRHVGDAAGARAQAAKLGFAPLPSLSDDSFQRKSSGGTYLLGFQGPALMFGSGGPPATHEGCSITIAGPDAAAPSALRAWLAMAPTEETGSLVSYSFRENNGVRTRLSAAQTRGPTIDLLQGGPVRLVSALQLKVGAETTTILSASFFVLKGAAGAPASGP</sequence>
<evidence type="ECO:0000313" key="1">
    <source>
        <dbReference type="EMBL" id="ATQ42427.1"/>
    </source>
</evidence>
<dbReference type="KEGG" id="cmb:CSW64_08375"/>
<keyword evidence="2" id="KW-1185">Reference proteome</keyword>